<feature type="region of interest" description="Disordered" evidence="1">
    <location>
        <begin position="1"/>
        <end position="269"/>
    </location>
</feature>
<gene>
    <name evidence="2" type="primary">Rnf213a-L</name>
    <name evidence="2" type="ORF">Hamer_G010772</name>
</gene>
<feature type="region of interest" description="Disordered" evidence="1">
    <location>
        <begin position="361"/>
        <end position="388"/>
    </location>
</feature>
<evidence type="ECO:0000313" key="3">
    <source>
        <dbReference type="Proteomes" id="UP000747542"/>
    </source>
</evidence>
<accession>A0A8J5JUK2</accession>
<feature type="compositionally biased region" description="Polar residues" evidence="1">
    <location>
        <begin position="103"/>
        <end position="113"/>
    </location>
</feature>
<protein>
    <submittedName>
        <fullName evidence="2">E3 ubiquitin-protein ligase rnf213-alpha-like</fullName>
    </submittedName>
</protein>
<sequence>MAQRSARGSGKQISSGSSSDANTPTRRVRPSSARPPAPGTRPQRSPKSSSEPREIPPPNRTRRIPTQQSPTKLPPTKSPPKASSSSSTSSPSKGSPGIMRGSVHTTKSGSSNRKPTTSSSASTPKASPYGSPKHSSIGRASSSSASSKTPTPIASPRKNAASMSPHRKSVGASPQHRVTGSASPQPRSAGPASAKPSTSRSSSRTSTPSSSAKSSPCKANTTSKSPSKVPKPKVGTSPSKRREESASPARTPKSSNKQETIRESSAEEDERVLAEILFQQETFSNSEASDAPLLARQRTMTLSIHEDVSPANTEAENTEFEHASGSNSLIRQNTVTLSKTEDEDTSAQCCEKEFRQDTITGGEEESLCQEKNDSDRIKQSTDVSSSGVSRQGSEVRSVFLCWLLVETLCCRDDDWITVVHKYCTSLTISTLVEVHGN</sequence>
<dbReference type="Proteomes" id="UP000747542">
    <property type="component" value="Unassembled WGS sequence"/>
</dbReference>
<organism evidence="2 3">
    <name type="scientific">Homarus americanus</name>
    <name type="common">American lobster</name>
    <dbReference type="NCBI Taxonomy" id="6706"/>
    <lineage>
        <taxon>Eukaryota</taxon>
        <taxon>Metazoa</taxon>
        <taxon>Ecdysozoa</taxon>
        <taxon>Arthropoda</taxon>
        <taxon>Crustacea</taxon>
        <taxon>Multicrustacea</taxon>
        <taxon>Malacostraca</taxon>
        <taxon>Eumalacostraca</taxon>
        <taxon>Eucarida</taxon>
        <taxon>Decapoda</taxon>
        <taxon>Pleocyemata</taxon>
        <taxon>Astacidea</taxon>
        <taxon>Nephropoidea</taxon>
        <taxon>Nephropidae</taxon>
        <taxon>Homarus</taxon>
    </lineage>
</organism>
<feature type="compositionally biased region" description="Low complexity" evidence="1">
    <location>
        <begin position="191"/>
        <end position="238"/>
    </location>
</feature>
<feature type="compositionally biased region" description="Low complexity" evidence="1">
    <location>
        <begin position="79"/>
        <end position="96"/>
    </location>
</feature>
<feature type="compositionally biased region" description="Polar residues" evidence="1">
    <location>
        <begin position="176"/>
        <end position="186"/>
    </location>
</feature>
<reference evidence="2" key="1">
    <citation type="journal article" date="2021" name="Sci. Adv.">
        <title>The American lobster genome reveals insights on longevity, neural, and immune adaptations.</title>
        <authorList>
            <person name="Polinski J.M."/>
            <person name="Zimin A.V."/>
            <person name="Clark K.F."/>
            <person name="Kohn A.B."/>
            <person name="Sadowski N."/>
            <person name="Timp W."/>
            <person name="Ptitsyn A."/>
            <person name="Khanna P."/>
            <person name="Romanova D.Y."/>
            <person name="Williams P."/>
            <person name="Greenwood S.J."/>
            <person name="Moroz L.L."/>
            <person name="Walt D.R."/>
            <person name="Bodnar A.G."/>
        </authorList>
    </citation>
    <scope>NUCLEOTIDE SEQUENCE</scope>
    <source>
        <strain evidence="2">GMGI-L3</strain>
    </source>
</reference>
<comment type="caution">
    <text evidence="2">The sequence shown here is derived from an EMBL/GenBank/DDBJ whole genome shotgun (WGS) entry which is preliminary data.</text>
</comment>
<feature type="region of interest" description="Disordered" evidence="1">
    <location>
        <begin position="308"/>
        <end position="332"/>
    </location>
</feature>
<name>A0A8J5JUK2_HOMAM</name>
<proteinExistence type="predicted"/>
<feature type="compositionally biased region" description="Basic and acidic residues" evidence="1">
    <location>
        <begin position="368"/>
        <end position="379"/>
    </location>
</feature>
<keyword evidence="3" id="KW-1185">Reference proteome</keyword>
<dbReference type="EMBL" id="JAHLQT010028013">
    <property type="protein sequence ID" value="KAG7162115.1"/>
    <property type="molecule type" value="Genomic_DNA"/>
</dbReference>
<feature type="compositionally biased region" description="Low complexity" evidence="1">
    <location>
        <begin position="8"/>
        <end position="32"/>
    </location>
</feature>
<evidence type="ECO:0000313" key="2">
    <source>
        <dbReference type="EMBL" id="KAG7162115.1"/>
    </source>
</evidence>
<feature type="compositionally biased region" description="Low complexity" evidence="1">
    <location>
        <begin position="114"/>
        <end position="128"/>
    </location>
</feature>
<dbReference type="AlphaFoldDB" id="A0A8J5JUK2"/>
<evidence type="ECO:0000256" key="1">
    <source>
        <dbReference type="SAM" id="MobiDB-lite"/>
    </source>
</evidence>
<feature type="compositionally biased region" description="Low complexity" evidence="1">
    <location>
        <begin position="135"/>
        <end position="156"/>
    </location>
</feature>